<dbReference type="AlphaFoldDB" id="A0A160JF83"/>
<dbReference type="STRING" id="1226968.A6A40_06110"/>
<name>A0A160JF83_9PROT</name>
<proteinExistence type="predicted"/>
<sequence length="70" mass="7396">MAEPFLIAAFGHGWGGLQSPPPRLIFGVTAPAARDAKGIASMSGSDSVKILTLSSNLFLLCSIFFRTLSR</sequence>
<reference evidence="1 2" key="1">
    <citation type="journal article" date="2013" name="Int. J. Syst. Evol. Microbiol.">
        <title>Azospirillum humicireducens sp. nov., a nitrogen-fixing bacterium isolated from a microbial fuel cell.</title>
        <authorList>
            <person name="Zhou S."/>
            <person name="Han L."/>
            <person name="Wang Y."/>
            <person name="Yang G."/>
            <person name="Zhuang L."/>
            <person name="Hu P."/>
        </authorList>
    </citation>
    <scope>NUCLEOTIDE SEQUENCE [LARGE SCALE GENOMIC DNA]</scope>
    <source>
        <strain evidence="1 2">SgZ-5</strain>
    </source>
</reference>
<dbReference type="EMBL" id="CP015285">
    <property type="protein sequence ID" value="ANC91510.1"/>
    <property type="molecule type" value="Genomic_DNA"/>
</dbReference>
<protein>
    <submittedName>
        <fullName evidence="1">Uncharacterized protein</fullName>
    </submittedName>
</protein>
<keyword evidence="2" id="KW-1185">Reference proteome</keyword>
<dbReference type="RefSeq" id="WP_063634612.1">
    <property type="nucleotide sequence ID" value="NZ_CP015285.1"/>
</dbReference>
<evidence type="ECO:0000313" key="2">
    <source>
        <dbReference type="Proteomes" id="UP000077405"/>
    </source>
</evidence>
<organism evidence="1 2">
    <name type="scientific">Azospirillum humicireducens</name>
    <dbReference type="NCBI Taxonomy" id="1226968"/>
    <lineage>
        <taxon>Bacteria</taxon>
        <taxon>Pseudomonadati</taxon>
        <taxon>Pseudomonadota</taxon>
        <taxon>Alphaproteobacteria</taxon>
        <taxon>Rhodospirillales</taxon>
        <taxon>Azospirillaceae</taxon>
        <taxon>Azospirillum</taxon>
    </lineage>
</organism>
<gene>
    <name evidence="1" type="ORF">A6A40_06110</name>
</gene>
<evidence type="ECO:0000313" key="1">
    <source>
        <dbReference type="EMBL" id="ANC91510.1"/>
    </source>
</evidence>
<dbReference type="Proteomes" id="UP000077405">
    <property type="component" value="Chromosome"/>
</dbReference>
<dbReference type="KEGG" id="ahu:A6A40_06110"/>
<accession>A0A160JF83</accession>